<dbReference type="GO" id="GO:0005254">
    <property type="term" value="F:chloride channel activity"/>
    <property type="evidence" value="ECO:0007669"/>
    <property type="project" value="InterPro"/>
</dbReference>
<proteinExistence type="predicted"/>
<name>A0A8J6C5F6_DIALT</name>
<dbReference type="GO" id="GO:0005886">
    <property type="term" value="C:plasma membrane"/>
    <property type="evidence" value="ECO:0007669"/>
    <property type="project" value="UniProtKB-SubCell"/>
</dbReference>
<feature type="chain" id="PRO_5035174653" description="Bestrophin homolog" evidence="9">
    <location>
        <begin position="23"/>
        <end position="434"/>
    </location>
</feature>
<organism evidence="10 11">
    <name type="scientific">Diacronema lutheri</name>
    <name type="common">Unicellular marine alga</name>
    <name type="synonym">Monochrysis lutheri</name>
    <dbReference type="NCBI Taxonomy" id="2081491"/>
    <lineage>
        <taxon>Eukaryota</taxon>
        <taxon>Haptista</taxon>
        <taxon>Haptophyta</taxon>
        <taxon>Pavlovophyceae</taxon>
        <taxon>Pavlovales</taxon>
        <taxon>Pavlovaceae</taxon>
        <taxon>Diacronema</taxon>
    </lineage>
</organism>
<evidence type="ECO:0000256" key="4">
    <source>
        <dbReference type="ARBA" id="ARBA00022692"/>
    </source>
</evidence>
<dbReference type="PANTHER" id="PTHR33281">
    <property type="entry name" value="UPF0187 PROTEIN YNEE"/>
    <property type="match status" value="1"/>
</dbReference>
<protein>
    <recommendedName>
        <fullName evidence="12">Bestrophin homolog</fullName>
    </recommendedName>
</protein>
<evidence type="ECO:0000256" key="2">
    <source>
        <dbReference type="ARBA" id="ARBA00022448"/>
    </source>
</evidence>
<accession>A0A8J6C5F6</accession>
<comment type="caution">
    <text evidence="10">The sequence shown here is derived from an EMBL/GenBank/DDBJ whole genome shotgun (WGS) entry which is preliminary data.</text>
</comment>
<evidence type="ECO:0000256" key="3">
    <source>
        <dbReference type="ARBA" id="ARBA00022475"/>
    </source>
</evidence>
<keyword evidence="9" id="KW-0732">Signal</keyword>
<dbReference type="Pfam" id="PF25539">
    <property type="entry name" value="Bestrophin_2"/>
    <property type="match status" value="1"/>
</dbReference>
<feature type="compositionally biased region" description="Pro residues" evidence="8">
    <location>
        <begin position="91"/>
        <end position="103"/>
    </location>
</feature>
<sequence length="434" mass="47881">MVRWILAAVALSCSSRCPSAAGAGHPALRRLPTARLQPTGALAPGDTPAGAPPHGARLAPRAARAVPLLVDLPARGAVSGDSTTRVSLPRAPTPRTSPPPPPRASRSGLLRDEDTAFPVHARYTTSSLWLHSMRTLPASSVLRGVRAPVLASVVWSALLAALHAVTHFHVPCSRPHTLLSWALALLLVFRTNSSYNRFWEGRKIWEKLLNRCRDLVRTCTVYRDAISLRRLRRIACLITILPRVLRSHVQVRPFADEQSLSTRDISACLLPYDKMVLARVRNKPLFIANTLAREIRAIPTSDALDFSSRERLFLLAMVNDLSACIGACERIVQTPVPTQYARHTSRFLCLWIFTLPLLLLPEMGFWVVPAIACISWVLFGIQELGLQIENPFESILKLDILEGMNQQSVDETLSLAGDYAEIALREDGELAPRP</sequence>
<gene>
    <name evidence="10" type="ORF">KFE25_003603</name>
</gene>
<dbReference type="AlphaFoldDB" id="A0A8J6C5F6"/>
<feature type="compositionally biased region" description="Low complexity" evidence="8">
    <location>
        <begin position="48"/>
        <end position="58"/>
    </location>
</feature>
<dbReference type="InterPro" id="IPR044669">
    <property type="entry name" value="YneE/VCCN1/2-like"/>
</dbReference>
<dbReference type="PANTHER" id="PTHR33281:SF19">
    <property type="entry name" value="VOLTAGE-DEPENDENT ANION CHANNEL-FORMING PROTEIN YNEE"/>
    <property type="match status" value="1"/>
</dbReference>
<evidence type="ECO:0000256" key="7">
    <source>
        <dbReference type="ARBA" id="ARBA00023136"/>
    </source>
</evidence>
<keyword evidence="11" id="KW-1185">Reference proteome</keyword>
<evidence type="ECO:0000256" key="6">
    <source>
        <dbReference type="ARBA" id="ARBA00023065"/>
    </source>
</evidence>
<evidence type="ECO:0000256" key="1">
    <source>
        <dbReference type="ARBA" id="ARBA00004651"/>
    </source>
</evidence>
<feature type="region of interest" description="Disordered" evidence="8">
    <location>
        <begin position="76"/>
        <end position="111"/>
    </location>
</feature>
<keyword evidence="7" id="KW-0472">Membrane</keyword>
<comment type="subcellular location">
    <subcellularLocation>
        <location evidence="1">Cell membrane</location>
        <topology evidence="1">Multi-pass membrane protein</topology>
    </subcellularLocation>
</comment>
<evidence type="ECO:0008006" key="12">
    <source>
        <dbReference type="Google" id="ProtNLM"/>
    </source>
</evidence>
<dbReference type="EMBL" id="JAGTXO010000028">
    <property type="protein sequence ID" value="KAG8461034.1"/>
    <property type="molecule type" value="Genomic_DNA"/>
</dbReference>
<keyword evidence="5" id="KW-1133">Transmembrane helix</keyword>
<keyword evidence="6" id="KW-0406">Ion transport</keyword>
<dbReference type="OMA" id="AYVNCLA"/>
<evidence type="ECO:0000313" key="11">
    <source>
        <dbReference type="Proteomes" id="UP000751190"/>
    </source>
</evidence>
<evidence type="ECO:0000256" key="8">
    <source>
        <dbReference type="SAM" id="MobiDB-lite"/>
    </source>
</evidence>
<evidence type="ECO:0000256" key="9">
    <source>
        <dbReference type="SAM" id="SignalP"/>
    </source>
</evidence>
<feature type="signal peptide" evidence="9">
    <location>
        <begin position="1"/>
        <end position="22"/>
    </location>
</feature>
<evidence type="ECO:0000256" key="5">
    <source>
        <dbReference type="ARBA" id="ARBA00022989"/>
    </source>
</evidence>
<evidence type="ECO:0000313" key="10">
    <source>
        <dbReference type="EMBL" id="KAG8461034.1"/>
    </source>
</evidence>
<dbReference type="Proteomes" id="UP000751190">
    <property type="component" value="Unassembled WGS sequence"/>
</dbReference>
<reference evidence="10" key="1">
    <citation type="submission" date="2021-05" db="EMBL/GenBank/DDBJ databases">
        <title>The genome of the haptophyte Pavlova lutheri (Diacronema luteri, Pavlovales) - a model for lipid biosynthesis in eukaryotic algae.</title>
        <authorList>
            <person name="Hulatt C.J."/>
            <person name="Posewitz M.C."/>
        </authorList>
    </citation>
    <scope>NUCLEOTIDE SEQUENCE</scope>
    <source>
        <strain evidence="10">NIVA-4/92</strain>
    </source>
</reference>
<dbReference type="OrthoDB" id="1368at2759"/>
<keyword evidence="4" id="KW-0812">Transmembrane</keyword>
<keyword evidence="2" id="KW-0813">Transport</keyword>
<feature type="region of interest" description="Disordered" evidence="8">
    <location>
        <begin position="38"/>
        <end position="58"/>
    </location>
</feature>
<keyword evidence="3" id="KW-1003">Cell membrane</keyword>